<organism evidence="4 5">
    <name type="scientific">Mesorhizobium liriopis</name>
    <dbReference type="NCBI Taxonomy" id="2953882"/>
    <lineage>
        <taxon>Bacteria</taxon>
        <taxon>Pseudomonadati</taxon>
        <taxon>Pseudomonadota</taxon>
        <taxon>Alphaproteobacteria</taxon>
        <taxon>Hyphomicrobiales</taxon>
        <taxon>Phyllobacteriaceae</taxon>
        <taxon>Mesorhizobium</taxon>
    </lineage>
</organism>
<gene>
    <name evidence="4" type="primary">phoU</name>
    <name evidence="4" type="ORF">NGM99_00775</name>
</gene>
<comment type="function">
    <text evidence="2">Plays a role in the regulation of phosphate uptake.</text>
</comment>
<dbReference type="SUPFAM" id="SSF109755">
    <property type="entry name" value="PhoU-like"/>
    <property type="match status" value="1"/>
</dbReference>
<evidence type="ECO:0000313" key="5">
    <source>
        <dbReference type="Proteomes" id="UP001205906"/>
    </source>
</evidence>
<dbReference type="PANTHER" id="PTHR42930">
    <property type="entry name" value="PHOSPHATE-SPECIFIC TRANSPORT SYSTEM ACCESSORY PROTEIN PHOU"/>
    <property type="match status" value="1"/>
</dbReference>
<keyword evidence="5" id="KW-1185">Reference proteome</keyword>
<comment type="subunit">
    <text evidence="2">Homodimer.</text>
</comment>
<dbReference type="InterPro" id="IPR038078">
    <property type="entry name" value="PhoU-like_sf"/>
</dbReference>
<dbReference type="NCBIfam" id="TIGR02135">
    <property type="entry name" value="phoU_full"/>
    <property type="match status" value="1"/>
</dbReference>
<keyword evidence="2" id="KW-0963">Cytoplasm</keyword>
<protein>
    <recommendedName>
        <fullName evidence="2">Phosphate-specific transport system accessory protein PhoU</fullName>
    </recommendedName>
</protein>
<keyword evidence="2" id="KW-0813">Transport</keyword>
<sequence>MRSQHIVGAFDAELQGLSRRIAAMGGMAERMVEEAATALRRGDLSLADHVIASDERLDAAQRELDETVVSLLARRQPLAGDLREIVAALRIGADLERVGDLAKNVAKRLGAVDAGERPRELQSGLDALAEAAQSQLKDVLDAYATRTADRLAPMRDRDREIDTVFTSLFGSLLEAMMNEPRTITASTHLLFCIKNFERIGDHATNIAETVFQMVTGHEMPADRPKADRTHSLSGAA</sequence>
<dbReference type="Gene3D" id="1.20.58.220">
    <property type="entry name" value="Phosphate transport system protein phou homolog 2, domain 2"/>
    <property type="match status" value="1"/>
</dbReference>
<dbReference type="EMBL" id="JAMXQS010000001">
    <property type="protein sequence ID" value="MCO6048323.1"/>
    <property type="molecule type" value="Genomic_DNA"/>
</dbReference>
<feature type="domain" description="PhoU" evidence="3">
    <location>
        <begin position="22"/>
        <end position="108"/>
    </location>
</feature>
<proteinExistence type="inferred from homology"/>
<evidence type="ECO:0000259" key="3">
    <source>
        <dbReference type="Pfam" id="PF01895"/>
    </source>
</evidence>
<comment type="similarity">
    <text evidence="1 2">Belongs to the PhoU family.</text>
</comment>
<comment type="subcellular location">
    <subcellularLocation>
        <location evidence="2">Cytoplasm</location>
    </subcellularLocation>
</comment>
<dbReference type="PIRSF" id="PIRSF003107">
    <property type="entry name" value="PhoU"/>
    <property type="match status" value="1"/>
</dbReference>
<comment type="caution">
    <text evidence="4">The sequence shown here is derived from an EMBL/GenBank/DDBJ whole genome shotgun (WGS) entry which is preliminary data.</text>
</comment>
<dbReference type="Proteomes" id="UP001205906">
    <property type="component" value="Unassembled WGS sequence"/>
</dbReference>
<name>A0ABT1C1F6_9HYPH</name>
<accession>A0ABT1C1F6</accession>
<evidence type="ECO:0000313" key="4">
    <source>
        <dbReference type="EMBL" id="MCO6048323.1"/>
    </source>
</evidence>
<evidence type="ECO:0000256" key="1">
    <source>
        <dbReference type="ARBA" id="ARBA00008107"/>
    </source>
</evidence>
<evidence type="ECO:0000256" key="2">
    <source>
        <dbReference type="PIRNR" id="PIRNR003107"/>
    </source>
</evidence>
<dbReference type="RefSeq" id="WP_252815141.1">
    <property type="nucleotide sequence ID" value="NZ_JAMXQS010000001.1"/>
</dbReference>
<dbReference type="InterPro" id="IPR028366">
    <property type="entry name" value="PhoU"/>
</dbReference>
<keyword evidence="2" id="KW-0592">Phosphate transport</keyword>
<dbReference type="Pfam" id="PF01895">
    <property type="entry name" value="PhoU"/>
    <property type="match status" value="2"/>
</dbReference>
<dbReference type="PANTHER" id="PTHR42930:SF3">
    <property type="entry name" value="PHOSPHATE-SPECIFIC TRANSPORT SYSTEM ACCESSORY PROTEIN PHOU"/>
    <property type="match status" value="1"/>
</dbReference>
<dbReference type="InterPro" id="IPR026022">
    <property type="entry name" value="PhoU_dom"/>
</dbReference>
<reference evidence="4 5" key="1">
    <citation type="submission" date="2022-06" db="EMBL/GenBank/DDBJ databases">
        <title>Mesorhizobium sp. strain RP14 Genome sequencing and assembly.</title>
        <authorList>
            <person name="Kim I."/>
        </authorList>
    </citation>
    <scope>NUCLEOTIDE SEQUENCE [LARGE SCALE GENOMIC DNA]</scope>
    <source>
        <strain evidence="5">RP14(2022)</strain>
    </source>
</reference>
<feature type="domain" description="PhoU" evidence="3">
    <location>
        <begin position="128"/>
        <end position="210"/>
    </location>
</feature>